<dbReference type="Proteomes" id="UP000494165">
    <property type="component" value="Unassembled WGS sequence"/>
</dbReference>
<keyword evidence="2" id="KW-1133">Transmembrane helix</keyword>
<feature type="region of interest" description="Disordered" evidence="1">
    <location>
        <begin position="663"/>
        <end position="704"/>
    </location>
</feature>
<dbReference type="PANTHER" id="PTHR39387:SF1">
    <property type="entry name" value="SHAVENOID, ISOFORM B"/>
    <property type="match status" value="1"/>
</dbReference>
<reference evidence="5 6" key="1">
    <citation type="submission" date="2020-04" db="EMBL/GenBank/DDBJ databases">
        <authorList>
            <person name="Alioto T."/>
            <person name="Alioto T."/>
            <person name="Gomez Garrido J."/>
        </authorList>
    </citation>
    <scope>NUCLEOTIDE SEQUENCE [LARGE SCALE GENOMIC DNA]</scope>
</reference>
<proteinExistence type="predicted"/>
<sequence length="1314" mass="143690">MLSSLNLIAALLILVGGDPVASSTVYRAAGVTRHSDGDTFYLKKDGVAVACTNTLCADSRAVPSPASTPGARKKDDPPCVCKCPDHSPTFREDLHVCVDDFHECSLATFKNSQKKQKIPFVFLPMKGQIIHPSSDIVFNADVGEDPICVVSSAQFLTRSSWLELRNTSDTEPPLRLFRDQRHTFLQWLGEQDLRVGMEGRILLARLMCKDPSGLHHSSPTDDGQGVITHTFSTPCIAFRVAGSQGAREVSFTSDYSLAGTGGGLLHGLMSHENSNTGLGTLEYLAVGLCIVLLCLVYATSVIVYVHVRRIRRKKKRSRNESGDDSDSERGHGGYSRRTEMNLMSEGVVKNNPLLMSPGSENFTKLPSLFHKAARSIRLPRGDLPVAMEHEAESSAEEDQSQNSPKSEHSSQRGNDNNSASPVLSKTSEIKVQIHPESSSSNEPGSSSSGDENQHSPELQTSGIYTLTLQPPTESGSLERHPGESVSIVETLDEENSKEGRDFSFLAGRHTFNSTSLGLPDSEAGCSGNCNASSSHSGPLLGTVMGRRKLYFNPAYFDPEMLQSPPQAAIEFLQKLREVVAMSKMKIAAKRYNPSLIGIPEEGDSIVSSRTSQSVNGYTKQENWQIDQAPATEGAVSSSLLPTLDVCGSKQQTIRRWLEDLDSGEPVEDQELPEKASDQLPPVVKTPSLEAPKKPRRANGKAPQPKKLMDAVIKELVRERGLLGEDIPSSETTTSGEKSLESIQNEAEENPYELIAVNQSNLSNAAVDDQQHKRPPLMMFCLPELLAKTSGYNLVSEVYVNDDYSCSSNQSSSSNSTINRHTIKHRPPKNSLGTPSDTSSPSSSVSENLEAGPDADHYPGSLTIKLPEAAPHEYVERREEDQFEPDTLDRARKNTKPQLSNNILCADSLERPLKIQLKSSGSFFADAMNEQHSWGPLDVWSCSEAKKRKGPNSISDLRSNNIAFVTNLNKAQGPGFGSLREIFEAKRQMQLKSQFDNLLAGPPGELQAKQRVARSMITPNELRIRAQGMEQASIDDIRQMMWSTTPDVTPKPKPKPKRQRTADVSACPPTPPPSVPPPPATIPPSLPPKKKSIDHGHNPPLPPREPAKSVPPPSLPPKNLRGCRSPPQSKIQKPQQQLPNLITSHSALHRASAESEEEDYKHKKEGIRGRSASGLANDAFSKWKKNKWEQETSIKMPNRPGDSGYLSSDSNNSLKRVANEMRDQSSETDEDESLCEGGSESGAESIGTDSIFYKASPHDSSRNSGEKGRDMNVLLPHAKKKVPPPPPKRVNSKLNTIVLRNNNLIKSNLNAKYGL</sequence>
<feature type="compositionally biased region" description="Polar residues" evidence="1">
    <location>
        <begin position="1204"/>
        <end position="1213"/>
    </location>
</feature>
<feature type="compositionally biased region" description="Basic and acidic residues" evidence="1">
    <location>
        <begin position="1158"/>
        <end position="1167"/>
    </location>
</feature>
<keyword evidence="2" id="KW-0812">Transmembrane</keyword>
<feature type="region of interest" description="Disordered" evidence="1">
    <location>
        <begin position="1043"/>
        <end position="1292"/>
    </location>
</feature>
<dbReference type="PANTHER" id="PTHR39387">
    <property type="entry name" value="SHAVENOID, ISOFORM B"/>
    <property type="match status" value="1"/>
</dbReference>
<keyword evidence="6" id="KW-1185">Reference proteome</keyword>
<comment type="caution">
    <text evidence="5">The sequence shown here is derived from an EMBL/GenBank/DDBJ whole genome shotgun (WGS) entry which is preliminary data.</text>
</comment>
<evidence type="ECO:0000313" key="5">
    <source>
        <dbReference type="EMBL" id="CAB3370256.1"/>
    </source>
</evidence>
<feature type="compositionally biased region" description="Low complexity" evidence="1">
    <location>
        <begin position="1234"/>
        <end position="1246"/>
    </location>
</feature>
<gene>
    <name evidence="5" type="ORF">CLODIP_2_CD00255</name>
</gene>
<feature type="region of interest" description="Disordered" evidence="1">
    <location>
        <begin position="804"/>
        <end position="861"/>
    </location>
</feature>
<feature type="signal peptide" evidence="3">
    <location>
        <begin position="1"/>
        <end position="22"/>
    </location>
</feature>
<keyword evidence="2" id="KW-0472">Membrane</keyword>
<feature type="compositionally biased region" description="Low complexity" evidence="1">
    <location>
        <begin position="435"/>
        <end position="449"/>
    </location>
</feature>
<feature type="compositionally biased region" description="Basic and acidic residues" evidence="1">
    <location>
        <begin position="327"/>
        <end position="339"/>
    </location>
</feature>
<organism evidence="5 6">
    <name type="scientific">Cloeon dipterum</name>
    <dbReference type="NCBI Taxonomy" id="197152"/>
    <lineage>
        <taxon>Eukaryota</taxon>
        <taxon>Metazoa</taxon>
        <taxon>Ecdysozoa</taxon>
        <taxon>Arthropoda</taxon>
        <taxon>Hexapoda</taxon>
        <taxon>Insecta</taxon>
        <taxon>Pterygota</taxon>
        <taxon>Palaeoptera</taxon>
        <taxon>Ephemeroptera</taxon>
        <taxon>Pisciforma</taxon>
        <taxon>Baetidae</taxon>
        <taxon>Cloeon</taxon>
    </lineage>
</organism>
<feature type="compositionally biased region" description="Polar residues" evidence="1">
    <location>
        <begin position="411"/>
        <end position="426"/>
    </location>
</feature>
<feature type="region of interest" description="Disordered" evidence="1">
    <location>
        <begin position="873"/>
        <end position="894"/>
    </location>
</feature>
<feature type="compositionally biased region" description="Polar residues" evidence="1">
    <location>
        <begin position="728"/>
        <end position="743"/>
    </location>
</feature>
<feature type="compositionally biased region" description="Pro residues" evidence="1">
    <location>
        <begin position="1098"/>
        <end position="1115"/>
    </location>
</feature>
<dbReference type="EMBL" id="CADEPI010000051">
    <property type="protein sequence ID" value="CAB3370256.1"/>
    <property type="molecule type" value="Genomic_DNA"/>
</dbReference>
<feature type="compositionally biased region" description="Basic and acidic residues" evidence="1">
    <location>
        <begin position="1255"/>
        <end position="1269"/>
    </location>
</feature>
<dbReference type="InterPro" id="IPR057507">
    <property type="entry name" value="Sha_B-like_N"/>
</dbReference>
<keyword evidence="3" id="KW-0732">Signal</keyword>
<feature type="compositionally biased region" description="Low complexity" evidence="1">
    <location>
        <begin position="1124"/>
        <end position="1138"/>
    </location>
</feature>
<accession>A0A8S1CPZ4</accession>
<feature type="compositionally biased region" description="Low complexity" evidence="1">
    <location>
        <begin position="804"/>
        <end position="815"/>
    </location>
</feature>
<protein>
    <recommendedName>
        <fullName evidence="4">Shavenoid isoform B-like N-terminal domain-containing protein</fullName>
    </recommendedName>
</protein>
<dbReference type="GO" id="GO:0035317">
    <property type="term" value="P:imaginal disc-derived wing hair organization"/>
    <property type="evidence" value="ECO:0007669"/>
    <property type="project" value="TreeGrafter"/>
</dbReference>
<name>A0A8S1CPZ4_9INSE</name>
<feature type="chain" id="PRO_5035784206" description="Shavenoid isoform B-like N-terminal domain-containing protein" evidence="3">
    <location>
        <begin position="23"/>
        <end position="1314"/>
    </location>
</feature>
<feature type="region of interest" description="Disordered" evidence="1">
    <location>
        <begin position="721"/>
        <end position="743"/>
    </location>
</feature>
<evidence type="ECO:0000256" key="1">
    <source>
        <dbReference type="SAM" id="MobiDB-lite"/>
    </source>
</evidence>
<evidence type="ECO:0000313" key="6">
    <source>
        <dbReference type="Proteomes" id="UP000494165"/>
    </source>
</evidence>
<dbReference type="Pfam" id="PF23328">
    <property type="entry name" value="Sha_B_N"/>
    <property type="match status" value="1"/>
</dbReference>
<dbReference type="GO" id="GO:0005938">
    <property type="term" value="C:cell cortex"/>
    <property type="evidence" value="ECO:0007669"/>
    <property type="project" value="TreeGrafter"/>
</dbReference>
<feature type="compositionally biased region" description="Pro residues" evidence="1">
    <location>
        <begin position="1067"/>
        <end position="1086"/>
    </location>
</feature>
<feature type="transmembrane region" description="Helical" evidence="2">
    <location>
        <begin position="283"/>
        <end position="307"/>
    </location>
</feature>
<feature type="region of interest" description="Disordered" evidence="1">
    <location>
        <begin position="313"/>
        <end position="343"/>
    </location>
</feature>
<feature type="domain" description="Shavenoid isoform B-like N-terminal" evidence="4">
    <location>
        <begin position="30"/>
        <end position="102"/>
    </location>
</feature>
<evidence type="ECO:0000256" key="2">
    <source>
        <dbReference type="SAM" id="Phobius"/>
    </source>
</evidence>
<evidence type="ECO:0000259" key="4">
    <source>
        <dbReference type="Pfam" id="PF23328"/>
    </source>
</evidence>
<feature type="compositionally biased region" description="Low complexity" evidence="1">
    <location>
        <begin position="830"/>
        <end position="845"/>
    </location>
</feature>
<dbReference type="OrthoDB" id="6346242at2759"/>
<evidence type="ECO:0000256" key="3">
    <source>
        <dbReference type="SAM" id="SignalP"/>
    </source>
</evidence>
<feature type="region of interest" description="Disordered" evidence="1">
    <location>
        <begin position="388"/>
        <end position="457"/>
    </location>
</feature>